<keyword evidence="9" id="KW-0411">Iron-sulfur</keyword>
<evidence type="ECO:0000256" key="7">
    <source>
        <dbReference type="ARBA" id="ARBA00023002"/>
    </source>
</evidence>
<proteinExistence type="inferred from homology"/>
<gene>
    <name evidence="11" type="ORF">THITH_16725</name>
</gene>
<comment type="cofactor">
    <cofactor evidence="1">
        <name>Mo-bis(molybdopterin guanine dinucleotide)</name>
        <dbReference type="ChEBI" id="CHEBI:60539"/>
    </cofactor>
</comment>
<reference evidence="11 12" key="1">
    <citation type="submission" date="2013-12" db="EMBL/GenBank/DDBJ databases">
        <authorList>
            <consortium name="DOE Joint Genome Institute"/>
            <person name="Muyzer G."/>
            <person name="Huntemann M."/>
            <person name="Han J."/>
            <person name="Chen A."/>
            <person name="Kyrpides N."/>
            <person name="Mavromatis K."/>
            <person name="Markowitz V."/>
            <person name="Palaniappan K."/>
            <person name="Ivanova N."/>
            <person name="Schaumberg A."/>
            <person name="Pati A."/>
            <person name="Liolios K."/>
            <person name="Nordberg H.P."/>
            <person name="Cantor M.N."/>
            <person name="Hua S.X."/>
            <person name="Woyke T."/>
        </authorList>
    </citation>
    <scope>NUCLEOTIDE SEQUENCE [LARGE SCALE GENOMIC DNA]</scope>
    <source>
        <strain evidence="11 12">ARh 1</strain>
    </source>
</reference>
<dbReference type="InterPro" id="IPR006657">
    <property type="entry name" value="MoPterin_dinucl-bd_dom"/>
</dbReference>
<evidence type="ECO:0000313" key="11">
    <source>
        <dbReference type="EMBL" id="AHE99666.1"/>
    </source>
</evidence>
<protein>
    <submittedName>
        <fullName evidence="11">Dehydrogenase</fullName>
    </submittedName>
</protein>
<dbReference type="Gene3D" id="3.40.50.740">
    <property type="match status" value="2"/>
</dbReference>
<feature type="domain" description="4Fe-4S Mo/W bis-MGD-type" evidence="10">
    <location>
        <begin position="54"/>
        <end position="110"/>
    </location>
</feature>
<evidence type="ECO:0000256" key="3">
    <source>
        <dbReference type="ARBA" id="ARBA00022485"/>
    </source>
</evidence>
<dbReference type="InterPro" id="IPR006963">
    <property type="entry name" value="Mopterin_OxRdtase_4Fe-4S_dom"/>
</dbReference>
<dbReference type="InterPro" id="IPR006656">
    <property type="entry name" value="Mopterin_OxRdtase"/>
</dbReference>
<evidence type="ECO:0000256" key="2">
    <source>
        <dbReference type="ARBA" id="ARBA00010312"/>
    </source>
</evidence>
<dbReference type="GO" id="GO:0051539">
    <property type="term" value="F:4 iron, 4 sulfur cluster binding"/>
    <property type="evidence" value="ECO:0007669"/>
    <property type="project" value="UniProtKB-KW"/>
</dbReference>
<dbReference type="SUPFAM" id="SSF50692">
    <property type="entry name" value="ADC-like"/>
    <property type="match status" value="1"/>
</dbReference>
<evidence type="ECO:0000256" key="6">
    <source>
        <dbReference type="ARBA" id="ARBA00022729"/>
    </source>
</evidence>
<keyword evidence="5" id="KW-0479">Metal-binding</keyword>
<accession>W0DML2</accession>
<dbReference type="Proteomes" id="UP000005289">
    <property type="component" value="Chromosome"/>
</dbReference>
<keyword evidence="8" id="KW-0408">Iron</keyword>
<keyword evidence="3" id="KW-0004">4Fe-4S</keyword>
<keyword evidence="4" id="KW-0500">Molybdenum</keyword>
<keyword evidence="12" id="KW-1185">Reference proteome</keyword>
<dbReference type="STRING" id="713585.THITH_16725"/>
<dbReference type="KEGG" id="tti:THITH_16725"/>
<dbReference type="Gene3D" id="3.40.228.10">
    <property type="entry name" value="Dimethylsulfoxide Reductase, domain 2"/>
    <property type="match status" value="2"/>
</dbReference>
<dbReference type="RefSeq" id="WP_006746746.1">
    <property type="nucleotide sequence ID" value="NZ_CP007029.1"/>
</dbReference>
<evidence type="ECO:0000256" key="5">
    <source>
        <dbReference type="ARBA" id="ARBA00022723"/>
    </source>
</evidence>
<keyword evidence="7" id="KW-0560">Oxidoreductase</keyword>
<dbReference type="PROSITE" id="PS51669">
    <property type="entry name" value="4FE4S_MOW_BIS_MGD"/>
    <property type="match status" value="1"/>
</dbReference>
<dbReference type="Pfam" id="PF04879">
    <property type="entry name" value="Molybdop_Fe4S4"/>
    <property type="match status" value="1"/>
</dbReference>
<dbReference type="OrthoDB" id="9815647at2"/>
<dbReference type="PANTHER" id="PTHR43742:SF9">
    <property type="entry name" value="TETRATHIONATE REDUCTASE SUBUNIT A"/>
    <property type="match status" value="1"/>
</dbReference>
<comment type="similarity">
    <text evidence="2">Belongs to the prokaryotic molybdopterin-containing oxidoreductase family.</text>
</comment>
<dbReference type="AlphaFoldDB" id="W0DML2"/>
<sequence length="875" mass="97304">MQWFHDTKISRRTFLAGTGALGVATAFQLNPLTQALVNAGVVHAANPIPIPGSGEWVPTVCQGCTTWCMKEAYVQDGRVFHVRGNQHSKITGKSGCVRQSMALTELYDPDRVRYPMKRTNPRKGRGEDPGFVRITWEEAMDTFAEKLMELRQKGEPYKYMTTRGRYGFMSGVMLANITRIIGSPNAITHSAICAEADKFGPYFMEGNWGYRQYDIKNSRYQLSFGADPIAANRQVSFATREWGNMLDHAKVAVVDPRFSSSAQKADEWLPIRPGTDSALALALAHVILTEELWHKPFVGDFFDGKNRFVSGQTVALETMVEAADAAVEAEDTTQGPTAVPTFNERYTHGLVQWWNLELKDRTPEWAAEITDIPVEQIVRVARDLGEAAPRVGIWLSRGMHMNTRGSYSSMCGHALAGLLGAAENDGGSMRFSARPTASLPDGAAYRDDLAKAGIAMEMIDRRGRLEFPALARGRSGAGVISAQPANSILEEDPYGIEVLYSSWNNFVYAQPHAQEWEEAMKKVPFQVHSTLNLAEQSMFADIILPASHSMFERWNVVANSGNGYGVVGIQQPMVKIGDIRQDESEIPWLLAEALDRKGFSAPLEYLKNEFTDPETGAHPTNGDELGLIMVKMMTRPFWDPDSTVGGTKFANWEEFRKVGMWTSDHYPFQSRWGNMGTKTGNFEFYSETLKDALQAHADRHNTDIDNVLATCNYEARGELAFIPHYENPVRHGSESEYPFLFIDYKHKLNREGRGCNHYWYTAERDTEPGDFKFGDAAKINPVDAERLGIETGDTIRLSSVSGTITCTASVWEGVRPGCVVKAFGMGHWAYGRNVSEEFGRTAIGGNNNELIPGDYDRLSGSSVFSGQIGVRVEKV</sequence>
<dbReference type="HOGENOM" id="CLU_000422_13_3_6"/>
<evidence type="ECO:0000256" key="8">
    <source>
        <dbReference type="ARBA" id="ARBA00023004"/>
    </source>
</evidence>
<dbReference type="PROSITE" id="PS51318">
    <property type="entry name" value="TAT"/>
    <property type="match status" value="1"/>
</dbReference>
<dbReference type="PANTHER" id="PTHR43742">
    <property type="entry name" value="TRIMETHYLAMINE-N-OXIDE REDUCTASE"/>
    <property type="match status" value="1"/>
</dbReference>
<dbReference type="GO" id="GO:0046872">
    <property type="term" value="F:metal ion binding"/>
    <property type="evidence" value="ECO:0007669"/>
    <property type="project" value="UniProtKB-KW"/>
</dbReference>
<dbReference type="InterPro" id="IPR050612">
    <property type="entry name" value="Prok_Mopterin_Oxidored"/>
</dbReference>
<dbReference type="Pfam" id="PF00384">
    <property type="entry name" value="Molybdopterin"/>
    <property type="match status" value="1"/>
</dbReference>
<evidence type="ECO:0000259" key="10">
    <source>
        <dbReference type="PROSITE" id="PS51669"/>
    </source>
</evidence>
<dbReference type="SMART" id="SM00926">
    <property type="entry name" value="Molybdop_Fe4S4"/>
    <property type="match status" value="1"/>
</dbReference>
<evidence type="ECO:0000313" key="12">
    <source>
        <dbReference type="Proteomes" id="UP000005289"/>
    </source>
</evidence>
<dbReference type="GO" id="GO:0016491">
    <property type="term" value="F:oxidoreductase activity"/>
    <property type="evidence" value="ECO:0007669"/>
    <property type="project" value="UniProtKB-KW"/>
</dbReference>
<dbReference type="Pfam" id="PF01568">
    <property type="entry name" value="Molydop_binding"/>
    <property type="match status" value="1"/>
</dbReference>
<keyword evidence="6" id="KW-0732">Signal</keyword>
<organism evidence="11 12">
    <name type="scientific">Thioalkalivibrio paradoxus ARh 1</name>
    <dbReference type="NCBI Taxonomy" id="713585"/>
    <lineage>
        <taxon>Bacteria</taxon>
        <taxon>Pseudomonadati</taxon>
        <taxon>Pseudomonadota</taxon>
        <taxon>Gammaproteobacteria</taxon>
        <taxon>Chromatiales</taxon>
        <taxon>Ectothiorhodospiraceae</taxon>
        <taxon>Thioalkalivibrio</taxon>
    </lineage>
</organism>
<name>W0DML2_9GAMM</name>
<dbReference type="InterPro" id="IPR009010">
    <property type="entry name" value="Asp_de-COase-like_dom_sf"/>
</dbReference>
<dbReference type="EMBL" id="CP007029">
    <property type="protein sequence ID" value="AHE99666.1"/>
    <property type="molecule type" value="Genomic_DNA"/>
</dbReference>
<dbReference type="Gene3D" id="2.20.25.90">
    <property type="entry name" value="ADC-like domains"/>
    <property type="match status" value="1"/>
</dbReference>
<evidence type="ECO:0000256" key="4">
    <source>
        <dbReference type="ARBA" id="ARBA00022505"/>
    </source>
</evidence>
<dbReference type="InterPro" id="IPR006311">
    <property type="entry name" value="TAT_signal"/>
</dbReference>
<dbReference type="GO" id="GO:0043546">
    <property type="term" value="F:molybdopterin cofactor binding"/>
    <property type="evidence" value="ECO:0007669"/>
    <property type="project" value="InterPro"/>
</dbReference>
<evidence type="ECO:0000256" key="1">
    <source>
        <dbReference type="ARBA" id="ARBA00001942"/>
    </source>
</evidence>
<dbReference type="SUPFAM" id="SSF53706">
    <property type="entry name" value="Formate dehydrogenase/DMSO reductase, domains 1-3"/>
    <property type="match status" value="1"/>
</dbReference>
<evidence type="ECO:0000256" key="9">
    <source>
        <dbReference type="ARBA" id="ARBA00023014"/>
    </source>
</evidence>
<dbReference type="Gene3D" id="2.40.40.20">
    <property type="match status" value="1"/>
</dbReference>
<dbReference type="Gene3D" id="3.30.2070.10">
    <property type="entry name" value="Formate dehydrogenase/DMSO reductase"/>
    <property type="match status" value="1"/>
</dbReference>